<evidence type="ECO:0000259" key="1">
    <source>
        <dbReference type="PROSITE" id="PS50943"/>
    </source>
</evidence>
<dbReference type="Proteomes" id="UP001459204">
    <property type="component" value="Unassembled WGS sequence"/>
</dbReference>
<dbReference type="Gene3D" id="1.10.260.40">
    <property type="entry name" value="lambda repressor-like DNA-binding domains"/>
    <property type="match status" value="1"/>
</dbReference>
<dbReference type="SUPFAM" id="SSF47413">
    <property type="entry name" value="lambda repressor-like DNA-binding domains"/>
    <property type="match status" value="1"/>
</dbReference>
<dbReference type="PROSITE" id="PS50943">
    <property type="entry name" value="HTH_CROC1"/>
    <property type="match status" value="1"/>
</dbReference>
<dbReference type="InterPro" id="IPR001387">
    <property type="entry name" value="Cro/C1-type_HTH"/>
</dbReference>
<proteinExistence type="predicted"/>
<comment type="caution">
    <text evidence="2">The sequence shown here is derived from an EMBL/GenBank/DDBJ whole genome shotgun (WGS) entry which is preliminary data.</text>
</comment>
<dbReference type="SMART" id="SM00530">
    <property type="entry name" value="HTH_XRE"/>
    <property type="match status" value="1"/>
</dbReference>
<dbReference type="RefSeq" id="WP_341724730.1">
    <property type="nucleotide sequence ID" value="NZ_JBBWWT010000001.1"/>
</dbReference>
<reference evidence="2 3" key="1">
    <citation type="submission" date="2024-04" db="EMBL/GenBank/DDBJ databases">
        <title>Draft genome sequence of Pseudoxanthomonas putridarboris WD12.</title>
        <authorList>
            <person name="Oh J."/>
        </authorList>
    </citation>
    <scope>NUCLEOTIDE SEQUENCE [LARGE SCALE GENOMIC DNA]</scope>
    <source>
        <strain evidence="2 3">WD12</strain>
    </source>
</reference>
<sequence length="143" mass="15620">MSSMARQGAYLATIYCEISMLGLGTRLRIARMSAGMTIRELASALGVCHSTLGHWETGRHEPAYRMLHRIAVMTGADALWVFTGVGNAPVKTGKRRVQQEGVIILDPDSLSKVDGGYRVQPNLLGGYPSAWEGVGSARIFWHF</sequence>
<protein>
    <submittedName>
        <fullName evidence="2">Helix-turn-helix transcriptional regulator</fullName>
    </submittedName>
</protein>
<dbReference type="InterPro" id="IPR010982">
    <property type="entry name" value="Lambda_DNA-bd_dom_sf"/>
</dbReference>
<organism evidence="2 3">
    <name type="scientific">Pseudoxanthomonas putridarboris</name>
    <dbReference type="NCBI Taxonomy" id="752605"/>
    <lineage>
        <taxon>Bacteria</taxon>
        <taxon>Pseudomonadati</taxon>
        <taxon>Pseudomonadota</taxon>
        <taxon>Gammaproteobacteria</taxon>
        <taxon>Lysobacterales</taxon>
        <taxon>Lysobacteraceae</taxon>
        <taxon>Pseudoxanthomonas</taxon>
    </lineage>
</organism>
<name>A0ABU9IW02_9GAMM</name>
<evidence type="ECO:0000313" key="3">
    <source>
        <dbReference type="Proteomes" id="UP001459204"/>
    </source>
</evidence>
<dbReference type="CDD" id="cd00093">
    <property type="entry name" value="HTH_XRE"/>
    <property type="match status" value="1"/>
</dbReference>
<dbReference type="EMBL" id="JBBWWT010000001">
    <property type="protein sequence ID" value="MEL1263152.1"/>
    <property type="molecule type" value="Genomic_DNA"/>
</dbReference>
<dbReference type="Pfam" id="PF13560">
    <property type="entry name" value="HTH_31"/>
    <property type="match status" value="1"/>
</dbReference>
<evidence type="ECO:0000313" key="2">
    <source>
        <dbReference type="EMBL" id="MEL1263152.1"/>
    </source>
</evidence>
<feature type="domain" description="HTH cro/C1-type" evidence="1">
    <location>
        <begin position="27"/>
        <end position="81"/>
    </location>
</feature>
<gene>
    <name evidence="2" type="ORF">AAD027_02065</name>
</gene>
<keyword evidence="3" id="KW-1185">Reference proteome</keyword>
<accession>A0ABU9IW02</accession>